<comment type="caution">
    <text evidence="1">The sequence shown here is derived from an EMBL/GenBank/DDBJ whole genome shotgun (WGS) entry which is preliminary data.</text>
</comment>
<evidence type="ECO:0000313" key="1">
    <source>
        <dbReference type="EMBL" id="KAF7783611.1"/>
    </source>
</evidence>
<name>A0A8T0C2T1_9GAMM</name>
<evidence type="ECO:0000313" key="2">
    <source>
        <dbReference type="Proteomes" id="UP000016480"/>
    </source>
</evidence>
<reference evidence="1 2" key="1">
    <citation type="journal article" date="2012" name="J. Bacteriol.">
        <title>Genome sequence of the cycloprodigiosin-producing bacterial strain Pseudoalteromonas rubra ATCC 29570(T).</title>
        <authorList>
            <person name="Xie B.B."/>
            <person name="Shu Y.L."/>
            <person name="Qin Q.L."/>
            <person name="Rong J.C."/>
            <person name="Zhang X.Y."/>
            <person name="Chen X.L."/>
            <person name="Zhou B.C."/>
            <person name="Zhang Y.Z."/>
        </authorList>
    </citation>
    <scope>NUCLEOTIDE SEQUENCE [LARGE SCALE GENOMIC DNA]</scope>
    <source>
        <strain evidence="1 2">DSM 6842</strain>
    </source>
</reference>
<proteinExistence type="predicted"/>
<dbReference type="AlphaFoldDB" id="A0A8T0C2T1"/>
<accession>A0A8T0C2T1</accession>
<gene>
    <name evidence="1" type="ORF">PRUB_a3431</name>
</gene>
<organism evidence="1 2">
    <name type="scientific">Pseudoalteromonas rubra</name>
    <dbReference type="NCBI Taxonomy" id="43658"/>
    <lineage>
        <taxon>Bacteria</taxon>
        <taxon>Pseudomonadati</taxon>
        <taxon>Pseudomonadota</taxon>
        <taxon>Gammaproteobacteria</taxon>
        <taxon>Alteromonadales</taxon>
        <taxon>Pseudoalteromonadaceae</taxon>
        <taxon>Pseudoalteromonas</taxon>
    </lineage>
</organism>
<sequence>MHNTERCLLPVSLHLQIQPSGFGSGVQSYASEYIVQLD</sequence>
<dbReference type="EMBL" id="AHCD03000043">
    <property type="protein sequence ID" value="KAF7783611.1"/>
    <property type="molecule type" value="Genomic_DNA"/>
</dbReference>
<dbReference type="Proteomes" id="UP000016480">
    <property type="component" value="Unassembled WGS sequence"/>
</dbReference>
<protein>
    <submittedName>
        <fullName evidence="1">Uncharacterized protein</fullName>
    </submittedName>
</protein>